<keyword evidence="2" id="KW-1185">Reference proteome</keyword>
<proteinExistence type="predicted"/>
<dbReference type="AlphaFoldDB" id="A0A1J8R3G4"/>
<organism evidence="1 2">
    <name type="scientific">Rhizopogon vesiculosus</name>
    <dbReference type="NCBI Taxonomy" id="180088"/>
    <lineage>
        <taxon>Eukaryota</taxon>
        <taxon>Fungi</taxon>
        <taxon>Dikarya</taxon>
        <taxon>Basidiomycota</taxon>
        <taxon>Agaricomycotina</taxon>
        <taxon>Agaricomycetes</taxon>
        <taxon>Agaricomycetidae</taxon>
        <taxon>Boletales</taxon>
        <taxon>Suillineae</taxon>
        <taxon>Rhizopogonaceae</taxon>
        <taxon>Rhizopogon</taxon>
    </lineage>
</organism>
<dbReference type="EMBL" id="LVVM01000611">
    <property type="protein sequence ID" value="OJA20344.1"/>
    <property type="molecule type" value="Genomic_DNA"/>
</dbReference>
<dbReference type="Proteomes" id="UP000183567">
    <property type="component" value="Unassembled WGS sequence"/>
</dbReference>
<dbReference type="InterPro" id="IPR040521">
    <property type="entry name" value="KDZ"/>
</dbReference>
<comment type="caution">
    <text evidence="1">The sequence shown here is derived from an EMBL/GenBank/DDBJ whole genome shotgun (WGS) entry which is preliminary data.</text>
</comment>
<accession>A0A1J8R3G4</accession>
<dbReference type="PANTHER" id="PTHR33096:SF1">
    <property type="entry name" value="CXC1-LIKE CYSTEINE CLUSTER ASSOCIATED WITH KDZ TRANSPOSASES DOMAIN-CONTAINING PROTEIN"/>
    <property type="match status" value="1"/>
</dbReference>
<dbReference type="STRING" id="180088.A0A1J8R3G4"/>
<dbReference type="Pfam" id="PF18758">
    <property type="entry name" value="KDZ"/>
    <property type="match status" value="1"/>
</dbReference>
<dbReference type="PANTHER" id="PTHR33096">
    <property type="entry name" value="CXC2 DOMAIN-CONTAINING PROTEIN"/>
    <property type="match status" value="1"/>
</dbReference>
<name>A0A1J8R3G4_9AGAM</name>
<gene>
    <name evidence="1" type="ORF">AZE42_12700</name>
</gene>
<reference evidence="1 2" key="1">
    <citation type="submission" date="2016-03" db="EMBL/GenBank/DDBJ databases">
        <title>Comparative genomics of the ectomycorrhizal sister species Rhizopogon vinicolor and Rhizopogon vesiculosus (Basidiomycota: Boletales) reveals a divergence of the mating type B locus.</title>
        <authorList>
            <person name="Mujic A.B."/>
            <person name="Kuo A."/>
            <person name="Tritt A."/>
            <person name="Lipzen A."/>
            <person name="Chen C."/>
            <person name="Johnson J."/>
            <person name="Sharma A."/>
            <person name="Barry K."/>
            <person name="Grigoriev I.V."/>
            <person name="Spatafora J.W."/>
        </authorList>
    </citation>
    <scope>NUCLEOTIDE SEQUENCE [LARGE SCALE GENOMIC DNA]</scope>
    <source>
        <strain evidence="1 2">AM-OR11-056</strain>
    </source>
</reference>
<evidence type="ECO:0000313" key="2">
    <source>
        <dbReference type="Proteomes" id="UP000183567"/>
    </source>
</evidence>
<sequence>MVTSIIAIGALQETALDSMTRLTFSRKIHVPLAPDEAIDQCEMSYEAADGKKQKAAMDNFDDTGVMALICRHDIPLFFANIDSPGEQQKYSVALLKHLFSLIPPQATVVALYDVGCVLARSFEKYDILPDSIVSRLRFATTAMHAYSHEWACQLVHNPRMCTGLGLSDGEGTERLWSRFVQLIGIERSSSRQRHLWLIDRQATAIGLGMRADLGDWIRQRLKRGVKEQGTTAEEVLDRCELSIEDLQREWSQQRTSQLSVHVYTPARLKKELDTVLALQADLDTSDTALQSTRAMLEKGAASQDTLEALEALKRGHDRLMGKVEALYASLNIHD</sequence>
<protein>
    <submittedName>
        <fullName evidence="1">Uncharacterized protein</fullName>
    </submittedName>
</protein>
<evidence type="ECO:0000313" key="1">
    <source>
        <dbReference type="EMBL" id="OJA20344.1"/>
    </source>
</evidence>
<dbReference type="OrthoDB" id="3364670at2759"/>